<dbReference type="PANTHER" id="PTHR45862">
    <property type="entry name" value="PROTEIN SGT1 HOMOLOG"/>
    <property type="match status" value="1"/>
</dbReference>
<evidence type="ECO:0000313" key="4">
    <source>
        <dbReference type="EMBL" id="EPX74367.1"/>
    </source>
</evidence>
<dbReference type="OMA" id="WRTWINE"/>
<keyword evidence="5" id="KW-1185">Reference proteome</keyword>
<dbReference type="InterPro" id="IPR044563">
    <property type="entry name" value="Sgt1-like"/>
</dbReference>
<dbReference type="AlphaFoldDB" id="S9Q2N4"/>
<dbReference type="InterPro" id="IPR008978">
    <property type="entry name" value="HSP20-like_chaperone"/>
</dbReference>
<accession>S9Q2N4</accession>
<dbReference type="SUPFAM" id="SSF49764">
    <property type="entry name" value="HSP20-like chaperones"/>
    <property type="match status" value="1"/>
</dbReference>
<dbReference type="InterPro" id="IPR007699">
    <property type="entry name" value="SGS_dom"/>
</dbReference>
<feature type="compositionally biased region" description="Basic and acidic residues" evidence="1">
    <location>
        <begin position="366"/>
        <end position="386"/>
    </location>
</feature>
<dbReference type="CDD" id="cd06466">
    <property type="entry name" value="p23_CS_SGT1_like"/>
    <property type="match status" value="1"/>
</dbReference>
<feature type="domain" description="SGS" evidence="2">
    <location>
        <begin position="297"/>
        <end position="386"/>
    </location>
</feature>
<dbReference type="GO" id="GO:0010619">
    <property type="term" value="P:adenylate cyclase-activating glucose-activated G protein-coupled receptor signaling pathway"/>
    <property type="evidence" value="ECO:0007669"/>
    <property type="project" value="EnsemblFungi"/>
</dbReference>
<dbReference type="Pfam" id="PF04969">
    <property type="entry name" value="CS"/>
    <property type="match status" value="1"/>
</dbReference>
<dbReference type="GO" id="GO:0005737">
    <property type="term" value="C:cytoplasm"/>
    <property type="evidence" value="ECO:0007669"/>
    <property type="project" value="EnsemblFungi"/>
</dbReference>
<dbReference type="VEuPathDB" id="FungiDB:SOCG_03575"/>
<feature type="region of interest" description="Disordered" evidence="1">
    <location>
        <begin position="346"/>
        <end position="386"/>
    </location>
</feature>
<dbReference type="Proteomes" id="UP000016088">
    <property type="component" value="Unassembled WGS sequence"/>
</dbReference>
<sequence length="386" mass="43774">MEKAMNSSTKTKVESILYQCKEHGDVLNRELGNETAFLDGSSSPGKYLDIAINYINYFRPISSLRFANYGLLVAKKRNDTEHAAFCHILRGKAYCMIERFEYAASCFQWALEDTSLSPVWRTWINELLVRLKSISKGEIKNSEKLQKEPEPDEYIKGVLMNMGSPTDSYQNNSSMIADANSTVQSKVISLADKTRFDWSQASSTISLDIYAKNVKPENLTVNIKTTSVSIHAILMDNSCYTLNLDPLAHAIDTDASSYRLFSTKIEVILKKQIPDKKWESLTETNHDTDLKNPQINSGTTSKISDKNWDHLLNEADKEEEEPTGDAALTKLFQELYQNADDDTRRAMMKSYTESNGTSLSTNWKDVSGRKFETRPPKGMEPKKYND</sequence>
<name>S9Q2N4_SCHOY</name>
<dbReference type="PROSITE" id="PS51203">
    <property type="entry name" value="CS"/>
    <property type="match status" value="1"/>
</dbReference>
<feature type="domain" description="CS" evidence="3">
    <location>
        <begin position="191"/>
        <end position="282"/>
    </location>
</feature>
<dbReference type="GO" id="GO:0005634">
    <property type="term" value="C:nucleus"/>
    <property type="evidence" value="ECO:0007669"/>
    <property type="project" value="EnsemblFungi"/>
</dbReference>
<organism evidence="4 5">
    <name type="scientific">Schizosaccharomyces octosporus (strain yFS286)</name>
    <name type="common">Fission yeast</name>
    <name type="synonym">Octosporomyces octosporus</name>
    <dbReference type="NCBI Taxonomy" id="483514"/>
    <lineage>
        <taxon>Eukaryota</taxon>
        <taxon>Fungi</taxon>
        <taxon>Dikarya</taxon>
        <taxon>Ascomycota</taxon>
        <taxon>Taphrinomycotina</taxon>
        <taxon>Schizosaccharomycetes</taxon>
        <taxon>Schizosaccharomycetales</taxon>
        <taxon>Schizosaccharomycetaceae</taxon>
        <taxon>Schizosaccharomyces</taxon>
    </lineage>
</organism>
<evidence type="ECO:0000256" key="1">
    <source>
        <dbReference type="SAM" id="MobiDB-lite"/>
    </source>
</evidence>
<reference evidence="4 5" key="1">
    <citation type="journal article" date="2011" name="Science">
        <title>Comparative functional genomics of the fission yeasts.</title>
        <authorList>
            <person name="Rhind N."/>
            <person name="Chen Z."/>
            <person name="Yassour M."/>
            <person name="Thompson D.A."/>
            <person name="Haas B.J."/>
            <person name="Habib N."/>
            <person name="Wapinski I."/>
            <person name="Roy S."/>
            <person name="Lin M.F."/>
            <person name="Heiman D.I."/>
            <person name="Young S.K."/>
            <person name="Furuya K."/>
            <person name="Guo Y."/>
            <person name="Pidoux A."/>
            <person name="Chen H.M."/>
            <person name="Robbertse B."/>
            <person name="Goldberg J.M."/>
            <person name="Aoki K."/>
            <person name="Bayne E.H."/>
            <person name="Berlin A.M."/>
            <person name="Desjardins C.A."/>
            <person name="Dobbs E."/>
            <person name="Dukaj L."/>
            <person name="Fan L."/>
            <person name="FitzGerald M.G."/>
            <person name="French C."/>
            <person name="Gujja S."/>
            <person name="Hansen K."/>
            <person name="Keifenheim D."/>
            <person name="Levin J.Z."/>
            <person name="Mosher R.A."/>
            <person name="Mueller C.A."/>
            <person name="Pfiffner J."/>
            <person name="Priest M."/>
            <person name="Russ C."/>
            <person name="Smialowska A."/>
            <person name="Swoboda P."/>
            <person name="Sykes S.M."/>
            <person name="Vaughn M."/>
            <person name="Vengrova S."/>
            <person name="Yoder R."/>
            <person name="Zeng Q."/>
            <person name="Allshire R."/>
            <person name="Baulcombe D."/>
            <person name="Birren B.W."/>
            <person name="Brown W."/>
            <person name="Ekwall K."/>
            <person name="Kellis M."/>
            <person name="Leatherwood J."/>
            <person name="Levin H."/>
            <person name="Margalit H."/>
            <person name="Martienssen R."/>
            <person name="Nieduszynski C.A."/>
            <person name="Spatafora J.W."/>
            <person name="Friedman N."/>
            <person name="Dalgaard J.Z."/>
            <person name="Baumann P."/>
            <person name="Niki H."/>
            <person name="Regev A."/>
            <person name="Nusbaum C."/>
        </authorList>
    </citation>
    <scope>NUCLEOTIDE SEQUENCE [LARGE SCALE GENOMIC DNA]</scope>
    <source>
        <strain evidence="5">yFS286</strain>
    </source>
</reference>
<feature type="compositionally biased region" description="Polar residues" evidence="1">
    <location>
        <begin position="351"/>
        <end position="364"/>
    </location>
</feature>
<dbReference type="InterPro" id="IPR007052">
    <property type="entry name" value="CS_dom"/>
</dbReference>
<dbReference type="RefSeq" id="XP_013017517.1">
    <property type="nucleotide sequence ID" value="XM_013162063.1"/>
</dbReference>
<dbReference type="eggNOG" id="KOG1309">
    <property type="taxonomic scope" value="Eukaryota"/>
</dbReference>
<evidence type="ECO:0000259" key="3">
    <source>
        <dbReference type="PROSITE" id="PS51203"/>
    </source>
</evidence>
<protein>
    <submittedName>
        <fullName evidence="4">SGT1-like protein Git7</fullName>
    </submittedName>
</protein>
<dbReference type="Gene3D" id="2.60.40.790">
    <property type="match status" value="1"/>
</dbReference>
<dbReference type="GO" id="GO:0051087">
    <property type="term" value="F:protein-folding chaperone binding"/>
    <property type="evidence" value="ECO:0007669"/>
    <property type="project" value="InterPro"/>
</dbReference>
<evidence type="ECO:0000259" key="2">
    <source>
        <dbReference type="PROSITE" id="PS51048"/>
    </source>
</evidence>
<proteinExistence type="predicted"/>
<dbReference type="HOGENOM" id="CLU_039532_3_1_1"/>
<dbReference type="GeneID" id="25032547"/>
<dbReference type="Pfam" id="PF05002">
    <property type="entry name" value="SGS"/>
    <property type="match status" value="1"/>
</dbReference>
<dbReference type="OrthoDB" id="1898560at2759"/>
<dbReference type="PROSITE" id="PS51048">
    <property type="entry name" value="SGS"/>
    <property type="match status" value="1"/>
</dbReference>
<evidence type="ECO:0000313" key="5">
    <source>
        <dbReference type="Proteomes" id="UP000016088"/>
    </source>
</evidence>
<gene>
    <name evidence="4" type="ORF">SOCG_03575</name>
</gene>
<dbReference type="EMBL" id="KE503206">
    <property type="protein sequence ID" value="EPX74367.1"/>
    <property type="molecule type" value="Genomic_DNA"/>
</dbReference>